<proteinExistence type="predicted"/>
<dbReference type="Pfam" id="PF21954">
    <property type="entry name" value="TUNAR"/>
    <property type="match status" value="1"/>
</dbReference>
<evidence type="ECO:0000313" key="2">
    <source>
        <dbReference type="EMBL" id="KAG7333013.1"/>
    </source>
</evidence>
<keyword evidence="1" id="KW-0812">Transmembrane</keyword>
<sequence>MQERSPWRQLLSNWLLLDYGKRKRGREPGERNRQPELALEGTRKQGKRVTERWDFWSFCEGLKEWKQLQNKKQNRESLQSAWYNVCRCGAPWRWKSLTINMLPHGLAHSCRAIDEEQDNDREERILAILGIVGTILNLLVVIFVYIYTTI</sequence>
<dbReference type="InterPro" id="IPR054138">
    <property type="entry name" value="TUNAR"/>
</dbReference>
<dbReference type="OrthoDB" id="8932998at2759"/>
<keyword evidence="1" id="KW-1133">Transmembrane helix</keyword>
<dbReference type="Proteomes" id="UP000824219">
    <property type="component" value="Linkage Group LG04"/>
</dbReference>
<accession>A0A9D3P4Z5</accession>
<protein>
    <submittedName>
        <fullName evidence="2">Uncharacterized protein</fullName>
    </submittedName>
</protein>
<keyword evidence="1" id="KW-0472">Membrane</keyword>
<gene>
    <name evidence="2" type="ORF">KOW79_003148</name>
</gene>
<dbReference type="EMBL" id="JAHKSW010000004">
    <property type="protein sequence ID" value="KAG7333013.1"/>
    <property type="molecule type" value="Genomic_DNA"/>
</dbReference>
<dbReference type="AlphaFoldDB" id="A0A9D3P4Z5"/>
<name>A0A9D3P4Z5_9TELE</name>
<reference evidence="2 3" key="1">
    <citation type="submission" date="2021-06" db="EMBL/GenBank/DDBJ databases">
        <title>Chromosome-level genome assembly of the red-tail catfish (Hemibagrus wyckioides).</title>
        <authorList>
            <person name="Shao F."/>
        </authorList>
    </citation>
    <scope>NUCLEOTIDE SEQUENCE [LARGE SCALE GENOMIC DNA]</scope>
    <source>
        <strain evidence="2">EC202008001</strain>
        <tissue evidence="2">Blood</tissue>
    </source>
</reference>
<evidence type="ECO:0000313" key="3">
    <source>
        <dbReference type="Proteomes" id="UP000824219"/>
    </source>
</evidence>
<keyword evidence="3" id="KW-1185">Reference proteome</keyword>
<evidence type="ECO:0000256" key="1">
    <source>
        <dbReference type="SAM" id="Phobius"/>
    </source>
</evidence>
<organism evidence="2 3">
    <name type="scientific">Hemibagrus wyckioides</name>
    <dbReference type="NCBI Taxonomy" id="337641"/>
    <lineage>
        <taxon>Eukaryota</taxon>
        <taxon>Metazoa</taxon>
        <taxon>Chordata</taxon>
        <taxon>Craniata</taxon>
        <taxon>Vertebrata</taxon>
        <taxon>Euteleostomi</taxon>
        <taxon>Actinopterygii</taxon>
        <taxon>Neopterygii</taxon>
        <taxon>Teleostei</taxon>
        <taxon>Ostariophysi</taxon>
        <taxon>Siluriformes</taxon>
        <taxon>Bagridae</taxon>
        <taxon>Hemibagrus</taxon>
    </lineage>
</organism>
<comment type="caution">
    <text evidence="2">The sequence shown here is derived from an EMBL/GenBank/DDBJ whole genome shotgun (WGS) entry which is preliminary data.</text>
</comment>
<feature type="transmembrane region" description="Helical" evidence="1">
    <location>
        <begin position="125"/>
        <end position="147"/>
    </location>
</feature>